<proteinExistence type="predicted"/>
<protein>
    <submittedName>
        <fullName evidence="4">Thiamine phosphate synthase</fullName>
    </submittedName>
</protein>
<dbReference type="InterPro" id="IPR036206">
    <property type="entry name" value="ThiamineP_synth_sf"/>
</dbReference>
<comment type="pathway">
    <text evidence="1">Cofactor biosynthesis; thiamine diphosphate biosynthesis.</text>
</comment>
<dbReference type="PANTHER" id="PTHR20857">
    <property type="entry name" value="THIAMINE-PHOSPHATE PYROPHOSPHORYLASE"/>
    <property type="match status" value="1"/>
</dbReference>
<dbReference type="RefSeq" id="WP_395417979.1">
    <property type="nucleotide sequence ID" value="NZ_JBIPKE010000018.1"/>
</dbReference>
<dbReference type="EMBL" id="JBIPKE010000018">
    <property type="protein sequence ID" value="MFH6984589.1"/>
    <property type="molecule type" value="Genomic_DNA"/>
</dbReference>
<evidence type="ECO:0000313" key="5">
    <source>
        <dbReference type="Proteomes" id="UP001610063"/>
    </source>
</evidence>
<organism evidence="4 5">
    <name type="scientific">Marinoscillum luteum</name>
    <dbReference type="NCBI Taxonomy" id="861051"/>
    <lineage>
        <taxon>Bacteria</taxon>
        <taxon>Pseudomonadati</taxon>
        <taxon>Bacteroidota</taxon>
        <taxon>Cytophagia</taxon>
        <taxon>Cytophagales</taxon>
        <taxon>Reichenbachiellaceae</taxon>
        <taxon>Marinoscillum</taxon>
    </lineage>
</organism>
<dbReference type="PANTHER" id="PTHR20857:SF23">
    <property type="entry name" value="THIAMINE BIOSYNTHETIC BIFUNCTIONAL ENZYME"/>
    <property type="match status" value="1"/>
</dbReference>
<evidence type="ECO:0000313" key="4">
    <source>
        <dbReference type="EMBL" id="MFH6984589.1"/>
    </source>
</evidence>
<evidence type="ECO:0000259" key="3">
    <source>
        <dbReference type="Pfam" id="PF02581"/>
    </source>
</evidence>
<dbReference type="InterPro" id="IPR022998">
    <property type="entry name" value="ThiamineP_synth_TenI"/>
</dbReference>
<dbReference type="Proteomes" id="UP001610063">
    <property type="component" value="Unassembled WGS sequence"/>
</dbReference>
<reference evidence="4 5" key="1">
    <citation type="journal article" date="2013" name="Int. J. Syst. Evol. Microbiol.">
        <title>Marinoscillum luteum sp. nov., isolated from marine sediment.</title>
        <authorList>
            <person name="Cha I.T."/>
            <person name="Park S.J."/>
            <person name="Kim S.J."/>
            <person name="Kim J.G."/>
            <person name="Jung M.Y."/>
            <person name="Shin K.S."/>
            <person name="Kwon K.K."/>
            <person name="Yang S.H."/>
            <person name="Seo Y.S."/>
            <person name="Rhee S.K."/>
        </authorList>
    </citation>
    <scope>NUCLEOTIDE SEQUENCE [LARGE SCALE GENOMIC DNA]</scope>
    <source>
        <strain evidence="4 5">KCTC 23939</strain>
    </source>
</reference>
<dbReference type="InterPro" id="IPR013785">
    <property type="entry name" value="Aldolase_TIM"/>
</dbReference>
<keyword evidence="2" id="KW-0784">Thiamine biosynthesis</keyword>
<dbReference type="CDD" id="cd00564">
    <property type="entry name" value="TMP_TenI"/>
    <property type="match status" value="1"/>
</dbReference>
<sequence>MKPKLKGVYLVLDPAEGFDALENRLLHILSGGIGAIQVWDHWHPDQDRHEFLYRLQAVCGQVPILINNNLELASLPGIQGVHFDREEDLPSPECTFKKIIGLTVGAHADWVTLRKKGVDYISFCAMYPSSSVDTCALVSPDVVREACQHFDGSVFASGGINLENAGEIASIGVSGVALISALWKAENPLDTTLKFNQIISKP</sequence>
<keyword evidence="5" id="KW-1185">Reference proteome</keyword>
<dbReference type="Gene3D" id="3.20.20.70">
    <property type="entry name" value="Aldolase class I"/>
    <property type="match status" value="1"/>
</dbReference>
<name>A0ABW7NDM5_9BACT</name>
<accession>A0ABW7NDM5</accession>
<feature type="domain" description="Thiamine phosphate synthase/TenI" evidence="3">
    <location>
        <begin position="8"/>
        <end position="182"/>
    </location>
</feature>
<evidence type="ECO:0000256" key="2">
    <source>
        <dbReference type="ARBA" id="ARBA00022977"/>
    </source>
</evidence>
<dbReference type="SUPFAM" id="SSF51391">
    <property type="entry name" value="Thiamin phosphate synthase"/>
    <property type="match status" value="1"/>
</dbReference>
<gene>
    <name evidence="4" type="ORF">ACHKAR_14135</name>
</gene>
<comment type="caution">
    <text evidence="4">The sequence shown here is derived from an EMBL/GenBank/DDBJ whole genome shotgun (WGS) entry which is preliminary data.</text>
</comment>
<dbReference type="Pfam" id="PF02581">
    <property type="entry name" value="TMP-TENI"/>
    <property type="match status" value="1"/>
</dbReference>
<evidence type="ECO:0000256" key="1">
    <source>
        <dbReference type="ARBA" id="ARBA00004948"/>
    </source>
</evidence>